<feature type="region of interest" description="Disordered" evidence="1">
    <location>
        <begin position="1"/>
        <end position="64"/>
    </location>
</feature>
<reference evidence="2" key="1">
    <citation type="submission" date="2021-02" db="EMBL/GenBank/DDBJ databases">
        <authorList>
            <person name="Dougan E. K."/>
            <person name="Rhodes N."/>
            <person name="Thang M."/>
            <person name="Chan C."/>
        </authorList>
    </citation>
    <scope>NUCLEOTIDE SEQUENCE</scope>
</reference>
<dbReference type="AlphaFoldDB" id="A0A813GQV1"/>
<keyword evidence="3" id="KW-1185">Reference proteome</keyword>
<proteinExistence type="predicted"/>
<dbReference type="OrthoDB" id="442784at2759"/>
<evidence type="ECO:0000256" key="1">
    <source>
        <dbReference type="SAM" id="MobiDB-lite"/>
    </source>
</evidence>
<accession>A0A813GQV1</accession>
<evidence type="ECO:0000313" key="2">
    <source>
        <dbReference type="EMBL" id="CAE8625219.1"/>
    </source>
</evidence>
<dbReference type="Proteomes" id="UP000654075">
    <property type="component" value="Unassembled WGS sequence"/>
</dbReference>
<sequence>MPGGMTLGQQLAKMPGMPGMPGAPPAGMQGMPTAPLGGLTGPGGQMQLGGAPPSGLPGSSSGFPGLLPPGLAGLAMTKPGAFGLPGSTFGAPPGLNIPGMPPGFGAGLPGMPSRLPPPPPGMTFPGGLPGGFPGQPGLPGFTLPGGLQLPPGLAGLRPPGFPGGMPGAPGFPGMPGMQGMPPPMGPLDTEALAQMRFQQVATEYEQIKNAGIAPEVAELAEYHGLDERATRALDEEMKKRKETFASDMEALWLGLEGSKNPSGMLMMKLKDMRMGTFRGMTALGREVKEFSRKFKLDGQAAMKLAEVLDQREDAAGDMAKLSKHLERSNRPSSLMMMMLRDLRDGKPVKDPEYAAAIGSKVHEVEIKKDLAERKRSRSDRGGRNEARGGRHDKGGRDKDRREGGRDRSRDRDRDRDRRDGDRRGDDRDRGGDRGGDRGDRRGDRGDR</sequence>
<feature type="region of interest" description="Disordered" evidence="1">
    <location>
        <begin position="368"/>
        <end position="447"/>
    </location>
</feature>
<name>A0A813GQV1_POLGL</name>
<feature type="compositionally biased region" description="Low complexity" evidence="1">
    <location>
        <begin position="25"/>
        <end position="37"/>
    </location>
</feature>
<evidence type="ECO:0000313" key="3">
    <source>
        <dbReference type="Proteomes" id="UP000654075"/>
    </source>
</evidence>
<gene>
    <name evidence="2" type="ORF">PGLA1383_LOCUS42243</name>
</gene>
<comment type="caution">
    <text evidence="2">The sequence shown here is derived from an EMBL/GenBank/DDBJ whole genome shotgun (WGS) entry which is preliminary data.</text>
</comment>
<dbReference type="OMA" id="WMEKGVF"/>
<feature type="compositionally biased region" description="Gly residues" evidence="1">
    <location>
        <begin position="38"/>
        <end position="47"/>
    </location>
</feature>
<dbReference type="EMBL" id="CAJNNV010028614">
    <property type="protein sequence ID" value="CAE8625219.1"/>
    <property type="molecule type" value="Genomic_DNA"/>
</dbReference>
<organism evidence="2 3">
    <name type="scientific">Polarella glacialis</name>
    <name type="common">Dinoflagellate</name>
    <dbReference type="NCBI Taxonomy" id="89957"/>
    <lineage>
        <taxon>Eukaryota</taxon>
        <taxon>Sar</taxon>
        <taxon>Alveolata</taxon>
        <taxon>Dinophyceae</taxon>
        <taxon>Suessiales</taxon>
        <taxon>Suessiaceae</taxon>
        <taxon>Polarella</taxon>
    </lineage>
</organism>
<feature type="compositionally biased region" description="Low complexity" evidence="1">
    <location>
        <begin position="48"/>
        <end position="64"/>
    </location>
</feature>
<protein>
    <submittedName>
        <fullName evidence="2">Uncharacterized protein</fullName>
    </submittedName>
</protein>